<name>A0ABW0NUS1_9MICO</name>
<feature type="transmembrane region" description="Helical" evidence="7">
    <location>
        <begin position="102"/>
        <end position="120"/>
    </location>
</feature>
<comment type="caution">
    <text evidence="8">The sequence shown here is derived from an EMBL/GenBank/DDBJ whole genome shotgun (WGS) entry which is preliminary data.</text>
</comment>
<gene>
    <name evidence="8" type="ORF">ACFPJ4_12585</name>
</gene>
<feature type="transmembrane region" description="Helical" evidence="7">
    <location>
        <begin position="430"/>
        <end position="451"/>
    </location>
</feature>
<evidence type="ECO:0000256" key="3">
    <source>
        <dbReference type="ARBA" id="ARBA00022692"/>
    </source>
</evidence>
<keyword evidence="2" id="KW-0813">Transport</keyword>
<evidence type="ECO:0000256" key="7">
    <source>
        <dbReference type="SAM" id="Phobius"/>
    </source>
</evidence>
<reference evidence="9" key="1">
    <citation type="journal article" date="2019" name="Int. J. Syst. Evol. Microbiol.">
        <title>The Global Catalogue of Microorganisms (GCM) 10K type strain sequencing project: providing services to taxonomists for standard genome sequencing and annotation.</title>
        <authorList>
            <consortium name="The Broad Institute Genomics Platform"/>
            <consortium name="The Broad Institute Genome Sequencing Center for Infectious Disease"/>
            <person name="Wu L."/>
            <person name="Ma J."/>
        </authorList>
    </citation>
    <scope>NUCLEOTIDE SEQUENCE [LARGE SCALE GENOMIC DNA]</scope>
    <source>
        <strain evidence="9">CGMCC 4.6997</strain>
    </source>
</reference>
<dbReference type="Pfam" id="PF01566">
    <property type="entry name" value="Nramp"/>
    <property type="match status" value="1"/>
</dbReference>
<comment type="subcellular location">
    <subcellularLocation>
        <location evidence="1">Membrane</location>
        <topology evidence="1">Multi-pass membrane protein</topology>
    </subcellularLocation>
</comment>
<dbReference type="PANTHER" id="PTHR11706:SF33">
    <property type="entry name" value="NATURAL RESISTANCE-ASSOCIATED MACROPHAGE PROTEIN 2"/>
    <property type="match status" value="1"/>
</dbReference>
<evidence type="ECO:0000313" key="8">
    <source>
        <dbReference type="EMBL" id="MFC5503078.1"/>
    </source>
</evidence>
<feature type="transmembrane region" description="Helical" evidence="7">
    <location>
        <begin position="320"/>
        <end position="343"/>
    </location>
</feature>
<evidence type="ECO:0000256" key="6">
    <source>
        <dbReference type="SAM" id="MobiDB-lite"/>
    </source>
</evidence>
<dbReference type="PANTHER" id="PTHR11706">
    <property type="entry name" value="SOLUTE CARRIER PROTEIN FAMILY 11 MEMBER"/>
    <property type="match status" value="1"/>
</dbReference>
<feature type="transmembrane region" description="Helical" evidence="7">
    <location>
        <begin position="165"/>
        <end position="185"/>
    </location>
</feature>
<keyword evidence="4 7" id="KW-1133">Transmembrane helix</keyword>
<dbReference type="RefSeq" id="WP_386740791.1">
    <property type="nucleotide sequence ID" value="NZ_JBHSMG010000003.1"/>
</dbReference>
<evidence type="ECO:0000256" key="5">
    <source>
        <dbReference type="ARBA" id="ARBA00023136"/>
    </source>
</evidence>
<keyword evidence="3 7" id="KW-0812">Transmembrane</keyword>
<protein>
    <submittedName>
        <fullName evidence="8">NRAMP family divalent metal transporter</fullName>
    </submittedName>
</protein>
<evidence type="ECO:0000256" key="4">
    <source>
        <dbReference type="ARBA" id="ARBA00022989"/>
    </source>
</evidence>
<keyword evidence="5 7" id="KW-0472">Membrane</keyword>
<feature type="transmembrane region" description="Helical" evidence="7">
    <location>
        <begin position="389"/>
        <end position="409"/>
    </location>
</feature>
<dbReference type="Proteomes" id="UP001596039">
    <property type="component" value="Unassembled WGS sequence"/>
</dbReference>
<keyword evidence="9" id="KW-1185">Reference proteome</keyword>
<dbReference type="EMBL" id="JBHSMG010000003">
    <property type="protein sequence ID" value="MFC5503078.1"/>
    <property type="molecule type" value="Genomic_DNA"/>
</dbReference>
<feature type="transmembrane region" description="Helical" evidence="7">
    <location>
        <begin position="205"/>
        <end position="224"/>
    </location>
</feature>
<sequence length="452" mass="48362">MTRREHLTTPDALGRPAKRTSAERLSRALRVLGPGLVTGAADDDPSGIATHSQSGAQLGFGVLWTVVFTLPLMVAVQEACMRIGAVTGRGLAAVVRETYPRAVLYPVVLLVVVANTLNVGSDIGAMSASLQLLVPGVPAPLFSIAFALVIVALEVFVSYRIYIRVLKWLALALFAYVITAFLVTVPWDQAVLATVVPHIEFTPDFLFLLTAILGTTISPYLFFWQTSNVVEDEIAEKRMPDPVGGVPSRPRISRGYLRRLRVDTVIGMFFANLIAWFIMLVGAVVLHDSGITTITTAADAAAALRPLVNSFPNAGVLAEAIFAIGVVGVGLMSVPVLAGSSAYAVSETFGWREGLSRRFGQARAFYLTIVVGTLVGMSFNFLGVDPIQALVVTAVVNGIVAVPLIFLILRLSSRADVMGEHRSRFWSKTGLWLTFILMAAAAVALLVSLVIG</sequence>
<proteinExistence type="predicted"/>
<evidence type="ECO:0000313" key="9">
    <source>
        <dbReference type="Proteomes" id="UP001596039"/>
    </source>
</evidence>
<evidence type="ECO:0000256" key="1">
    <source>
        <dbReference type="ARBA" id="ARBA00004141"/>
    </source>
</evidence>
<feature type="transmembrane region" description="Helical" evidence="7">
    <location>
        <begin position="62"/>
        <end position="81"/>
    </location>
</feature>
<organism evidence="8 9">
    <name type="scientific">Lysinimonas soli</name>
    <dbReference type="NCBI Taxonomy" id="1074233"/>
    <lineage>
        <taxon>Bacteria</taxon>
        <taxon>Bacillati</taxon>
        <taxon>Actinomycetota</taxon>
        <taxon>Actinomycetes</taxon>
        <taxon>Micrococcales</taxon>
        <taxon>Microbacteriaceae</taxon>
        <taxon>Lysinimonas</taxon>
    </lineage>
</organism>
<feature type="region of interest" description="Disordered" evidence="6">
    <location>
        <begin position="1"/>
        <end position="22"/>
    </location>
</feature>
<evidence type="ECO:0000256" key="2">
    <source>
        <dbReference type="ARBA" id="ARBA00022448"/>
    </source>
</evidence>
<dbReference type="InterPro" id="IPR001046">
    <property type="entry name" value="NRAMP_fam"/>
</dbReference>
<accession>A0ABW0NUS1</accession>
<feature type="transmembrane region" description="Helical" evidence="7">
    <location>
        <begin position="264"/>
        <end position="286"/>
    </location>
</feature>
<feature type="transmembrane region" description="Helical" evidence="7">
    <location>
        <begin position="364"/>
        <end position="383"/>
    </location>
</feature>
<feature type="transmembrane region" description="Helical" evidence="7">
    <location>
        <begin position="132"/>
        <end position="153"/>
    </location>
</feature>